<dbReference type="Proteomes" id="UP001498398">
    <property type="component" value="Unassembled WGS sequence"/>
</dbReference>
<name>A0ABR1JJ61_9AGAR</name>
<sequence>MPFNVENLSPQLEEHHLSVEVDNMKPTINLDKYLGNNGGKLEWGGNGFYSSSRNTSLDGHLLKTELKHGAKWVPAVLDLSSRFHLADGKWRFSDTDLPSGLITPPPPYTSSSSSSFRSYRETKKSSSSKTISRTSSFFQFKVSADKLSLRGSILVHATSEIQLDNYIGIVSGRLIWGSKGFFKACGGRVSLNSYTLVVEFEKQKLELDLTRYLQFHCDKISLKVTGPSPELSRLLTEARWMKFKVITEPDVAEAALGGQAIETTVQSLGETSKIVVAEMTKELVEIGSKEIMASVTEQVKTETTRSIAAMITVEIEKTLEKQIEAAFAVAKSTVMQTCKLMVKQAAEQVIVTKKDTVIGPLTATIVAQCRKTITETIKEVTETARTDFQERVVVSLESELVWASIRRAQTRAAFLEMMMMEEGYTLPNGKLQV</sequence>
<dbReference type="EMBL" id="JBANRG010000013">
    <property type="protein sequence ID" value="KAK7461324.1"/>
    <property type="molecule type" value="Genomic_DNA"/>
</dbReference>
<comment type="caution">
    <text evidence="3">The sequence shown here is derived from an EMBL/GenBank/DDBJ whole genome shotgun (WGS) entry which is preliminary data.</text>
</comment>
<keyword evidence="4" id="KW-1185">Reference proteome</keyword>
<evidence type="ECO:0000259" key="2">
    <source>
        <dbReference type="Pfam" id="PF08881"/>
    </source>
</evidence>
<dbReference type="Gene3D" id="2.30.60.10">
    <property type="entry name" value="Cyanovirin-N"/>
    <property type="match status" value="1"/>
</dbReference>
<evidence type="ECO:0000256" key="1">
    <source>
        <dbReference type="SAM" id="MobiDB-lite"/>
    </source>
</evidence>
<gene>
    <name evidence="3" type="ORF">VKT23_008503</name>
</gene>
<dbReference type="SUPFAM" id="SSF51322">
    <property type="entry name" value="Cyanovirin-N"/>
    <property type="match status" value="1"/>
</dbReference>
<dbReference type="InterPro" id="IPR036673">
    <property type="entry name" value="Cyanovirin-N_sf"/>
</dbReference>
<proteinExistence type="predicted"/>
<evidence type="ECO:0000313" key="4">
    <source>
        <dbReference type="Proteomes" id="UP001498398"/>
    </source>
</evidence>
<dbReference type="InterPro" id="IPR011058">
    <property type="entry name" value="Cyanovirin-N"/>
</dbReference>
<accession>A0ABR1JJ61</accession>
<protein>
    <recommendedName>
        <fullName evidence="2">Cyanovirin-N domain-containing protein</fullName>
    </recommendedName>
</protein>
<organism evidence="3 4">
    <name type="scientific">Marasmiellus scandens</name>
    <dbReference type="NCBI Taxonomy" id="2682957"/>
    <lineage>
        <taxon>Eukaryota</taxon>
        <taxon>Fungi</taxon>
        <taxon>Dikarya</taxon>
        <taxon>Basidiomycota</taxon>
        <taxon>Agaricomycotina</taxon>
        <taxon>Agaricomycetes</taxon>
        <taxon>Agaricomycetidae</taxon>
        <taxon>Agaricales</taxon>
        <taxon>Marasmiineae</taxon>
        <taxon>Omphalotaceae</taxon>
        <taxon>Marasmiellus</taxon>
    </lineage>
</organism>
<feature type="domain" description="Cyanovirin-N" evidence="2">
    <location>
        <begin position="25"/>
        <end position="88"/>
    </location>
</feature>
<feature type="region of interest" description="Disordered" evidence="1">
    <location>
        <begin position="97"/>
        <end position="116"/>
    </location>
</feature>
<evidence type="ECO:0000313" key="3">
    <source>
        <dbReference type="EMBL" id="KAK7461324.1"/>
    </source>
</evidence>
<dbReference type="Pfam" id="PF08881">
    <property type="entry name" value="CVNH"/>
    <property type="match status" value="1"/>
</dbReference>
<reference evidence="3 4" key="1">
    <citation type="submission" date="2024-01" db="EMBL/GenBank/DDBJ databases">
        <title>A draft genome for the cacao thread blight pathogen Marasmiellus scandens.</title>
        <authorList>
            <person name="Baruah I.K."/>
            <person name="Leung J."/>
            <person name="Bukari Y."/>
            <person name="Amoako-Attah I."/>
            <person name="Meinhardt L.W."/>
            <person name="Bailey B.A."/>
            <person name="Cohen S.P."/>
        </authorList>
    </citation>
    <scope>NUCLEOTIDE SEQUENCE [LARGE SCALE GENOMIC DNA]</scope>
    <source>
        <strain evidence="3 4">GH-19</strain>
    </source>
</reference>